<gene>
    <name evidence="5" type="ORF">EV190_11813</name>
</gene>
<dbReference type="GO" id="GO:0016709">
    <property type="term" value="F:oxidoreductase activity, acting on paired donors, with incorporation or reduction of molecular oxygen, NAD(P)H as one donor, and incorporation of one atom of oxygen"/>
    <property type="evidence" value="ECO:0007669"/>
    <property type="project" value="UniProtKB-ARBA"/>
</dbReference>
<keyword evidence="6" id="KW-1185">Reference proteome</keyword>
<dbReference type="AlphaFoldDB" id="A0A4V3D7M9"/>
<dbReference type="Pfam" id="PF01494">
    <property type="entry name" value="FAD_binding_3"/>
    <property type="match status" value="1"/>
</dbReference>
<evidence type="ECO:0000256" key="1">
    <source>
        <dbReference type="ARBA" id="ARBA00001974"/>
    </source>
</evidence>
<keyword evidence="3" id="KW-0274">FAD</keyword>
<evidence type="ECO:0000313" key="6">
    <source>
        <dbReference type="Proteomes" id="UP000295281"/>
    </source>
</evidence>
<feature type="domain" description="FAD-binding" evidence="4">
    <location>
        <begin position="4"/>
        <end position="339"/>
    </location>
</feature>
<dbReference type="EMBL" id="SNYN01000018">
    <property type="protein sequence ID" value="TDQ48477.1"/>
    <property type="molecule type" value="Genomic_DNA"/>
</dbReference>
<protein>
    <submittedName>
        <fullName evidence="5">2-polyprenyl-6-methoxyphenol hydroxylase-like FAD-dependent oxidoreductase</fullName>
    </submittedName>
</protein>
<dbReference type="SUPFAM" id="SSF51905">
    <property type="entry name" value="FAD/NAD(P)-binding domain"/>
    <property type="match status" value="1"/>
</dbReference>
<dbReference type="InterPro" id="IPR050641">
    <property type="entry name" value="RIFMO-like"/>
</dbReference>
<dbReference type="Gene3D" id="3.30.70.2450">
    <property type="match status" value="1"/>
</dbReference>
<evidence type="ECO:0000256" key="3">
    <source>
        <dbReference type="ARBA" id="ARBA00022827"/>
    </source>
</evidence>
<dbReference type="GO" id="GO:0071949">
    <property type="term" value="F:FAD binding"/>
    <property type="evidence" value="ECO:0007669"/>
    <property type="project" value="InterPro"/>
</dbReference>
<reference evidence="5 6" key="1">
    <citation type="submission" date="2019-03" db="EMBL/GenBank/DDBJ databases">
        <title>Genomic Encyclopedia of Type Strains, Phase IV (KMG-IV): sequencing the most valuable type-strain genomes for metagenomic binning, comparative biology and taxonomic classification.</title>
        <authorList>
            <person name="Goeker M."/>
        </authorList>
    </citation>
    <scope>NUCLEOTIDE SEQUENCE [LARGE SCALE GENOMIC DNA]</scope>
    <source>
        <strain evidence="5 6">DSM 46770</strain>
    </source>
</reference>
<proteinExistence type="predicted"/>
<dbReference type="PANTHER" id="PTHR43004:SF19">
    <property type="entry name" value="BINDING MONOOXYGENASE, PUTATIVE (JCVI)-RELATED"/>
    <property type="match status" value="1"/>
</dbReference>
<name>A0A4V3D7M9_9ACTN</name>
<dbReference type="Proteomes" id="UP000295281">
    <property type="component" value="Unassembled WGS sequence"/>
</dbReference>
<dbReference type="InterPro" id="IPR036188">
    <property type="entry name" value="FAD/NAD-bd_sf"/>
</dbReference>
<dbReference type="PRINTS" id="PR00420">
    <property type="entry name" value="RNGMNOXGNASE"/>
</dbReference>
<comment type="caution">
    <text evidence="5">The sequence shown here is derived from an EMBL/GenBank/DDBJ whole genome shotgun (WGS) entry which is preliminary data.</text>
</comment>
<dbReference type="InterPro" id="IPR002938">
    <property type="entry name" value="FAD-bd"/>
</dbReference>
<keyword evidence="2" id="KW-0285">Flavoprotein</keyword>
<dbReference type="RefSeq" id="WP_133742661.1">
    <property type="nucleotide sequence ID" value="NZ_SNYN01000018.1"/>
</dbReference>
<sequence length="536" mass="56565">MTDPVMIVGAGPVGMVLACELLQQGVPVRLIDAARGHSAHSRATVMWPRLLELLNRTGLSDRLVQSGHRLDGVAYFSSGRPLGTAWMNRLTDTPYPFAVGIPQSTTEEIIEERLAELGGKIEHGTRLVALSGEEGPRPAVVLEHSDGATEEVAPPWLVGADGAHSTLRKLLGISFEGEQFDVSFAITDAEVSGPVPMNVVSYCYTENGSLALGPLGSNVCRVAVSVPHPEDDTPPSREFFQSIVDERAPGRNVLGELRFSTTFRVHARIAERFRDGRFLLAGDSAHIMSPAGAQGMNTGLQDAVNLGWRLGGVLRGALPEDVLTGYDRERRGAAHTVARSTARQTRWGMFRRPAQIAVRDAVFRTATATGLVQRTIAPLIAQTDVRYPPADAAPAARGRRPLPGVRLPVLPTALPPAGRAAGPDGRAWARVAADALTVLLWPGQRPRPGWAGTVSAVRAAASDAAVVEVPAGDGPFAAVLGGAPAVAVVRHDGHLLASLAPERSADLPGVLAALRLRPEPLTDPLTPAAATAARTA</sequence>
<dbReference type="Gene3D" id="3.50.50.60">
    <property type="entry name" value="FAD/NAD(P)-binding domain"/>
    <property type="match status" value="1"/>
</dbReference>
<dbReference type="PANTHER" id="PTHR43004">
    <property type="entry name" value="TRK SYSTEM POTASSIUM UPTAKE PROTEIN"/>
    <property type="match status" value="1"/>
</dbReference>
<evidence type="ECO:0000256" key="2">
    <source>
        <dbReference type="ARBA" id="ARBA00022630"/>
    </source>
</evidence>
<comment type="cofactor">
    <cofactor evidence="1">
        <name>FAD</name>
        <dbReference type="ChEBI" id="CHEBI:57692"/>
    </cofactor>
</comment>
<evidence type="ECO:0000313" key="5">
    <source>
        <dbReference type="EMBL" id="TDQ48477.1"/>
    </source>
</evidence>
<organism evidence="5 6">
    <name type="scientific">Actinorugispora endophytica</name>
    <dbReference type="NCBI Taxonomy" id="1605990"/>
    <lineage>
        <taxon>Bacteria</taxon>
        <taxon>Bacillati</taxon>
        <taxon>Actinomycetota</taxon>
        <taxon>Actinomycetes</taxon>
        <taxon>Streptosporangiales</taxon>
        <taxon>Nocardiopsidaceae</taxon>
        <taxon>Actinorugispora</taxon>
    </lineage>
</organism>
<evidence type="ECO:0000259" key="4">
    <source>
        <dbReference type="Pfam" id="PF01494"/>
    </source>
</evidence>
<dbReference type="OrthoDB" id="8670884at2"/>
<accession>A0A4V3D7M9</accession>